<evidence type="ECO:0000256" key="4">
    <source>
        <dbReference type="ARBA" id="ARBA00048391"/>
    </source>
</evidence>
<dbReference type="GO" id="GO:0032259">
    <property type="term" value="P:methylation"/>
    <property type="evidence" value="ECO:0007669"/>
    <property type="project" value="UniProtKB-KW"/>
</dbReference>
<keyword evidence="3 5" id="KW-0949">S-adenosyl-L-methionine</keyword>
<dbReference type="InterPro" id="IPR007848">
    <property type="entry name" value="Small_mtfrase_dom"/>
</dbReference>
<name>A0A1B7KNR1_PARTM</name>
<gene>
    <name evidence="5" type="primary">prmC</name>
    <name evidence="8" type="ORF">A7K69_13010</name>
</gene>
<dbReference type="GO" id="GO:0003676">
    <property type="term" value="F:nucleic acid binding"/>
    <property type="evidence" value="ECO:0007669"/>
    <property type="project" value="InterPro"/>
</dbReference>
<dbReference type="NCBIfam" id="TIGR00536">
    <property type="entry name" value="hemK_fam"/>
    <property type="match status" value="1"/>
</dbReference>
<dbReference type="InterPro" id="IPR050320">
    <property type="entry name" value="N5-glutamine_MTase"/>
</dbReference>
<keyword evidence="2 5" id="KW-0808">Transferase</keyword>
<dbReference type="CDD" id="cd02440">
    <property type="entry name" value="AdoMet_MTases"/>
    <property type="match status" value="1"/>
</dbReference>
<dbReference type="SUPFAM" id="SSF53335">
    <property type="entry name" value="S-adenosyl-L-methionine-dependent methyltransferases"/>
    <property type="match status" value="1"/>
</dbReference>
<comment type="caution">
    <text evidence="8">The sequence shown here is derived from an EMBL/GenBank/DDBJ whole genome shotgun (WGS) entry which is preliminary data.</text>
</comment>
<feature type="domain" description="Release factor glutamine methyltransferase N-terminal" evidence="7">
    <location>
        <begin position="7"/>
        <end position="76"/>
    </location>
</feature>
<dbReference type="InterPro" id="IPR019874">
    <property type="entry name" value="RF_methyltr_PrmC"/>
</dbReference>
<dbReference type="NCBIfam" id="TIGR03534">
    <property type="entry name" value="RF_mod_PrmC"/>
    <property type="match status" value="1"/>
</dbReference>
<dbReference type="InterPro" id="IPR004556">
    <property type="entry name" value="HemK-like"/>
</dbReference>
<evidence type="ECO:0000259" key="6">
    <source>
        <dbReference type="Pfam" id="PF05175"/>
    </source>
</evidence>
<comment type="catalytic activity">
    <reaction evidence="4 5">
        <text>L-glutaminyl-[peptide chain release factor] + S-adenosyl-L-methionine = N(5)-methyl-L-glutaminyl-[peptide chain release factor] + S-adenosyl-L-homocysteine + H(+)</text>
        <dbReference type="Rhea" id="RHEA:42896"/>
        <dbReference type="Rhea" id="RHEA-COMP:10271"/>
        <dbReference type="Rhea" id="RHEA-COMP:10272"/>
        <dbReference type="ChEBI" id="CHEBI:15378"/>
        <dbReference type="ChEBI" id="CHEBI:30011"/>
        <dbReference type="ChEBI" id="CHEBI:57856"/>
        <dbReference type="ChEBI" id="CHEBI:59789"/>
        <dbReference type="ChEBI" id="CHEBI:61891"/>
        <dbReference type="EC" id="2.1.1.297"/>
    </reaction>
</comment>
<proteinExistence type="inferred from homology"/>
<reference evidence="9" key="1">
    <citation type="submission" date="2016-05" db="EMBL/GenBank/DDBJ databases">
        <authorList>
            <person name="Wang W."/>
            <person name="Zhu L."/>
        </authorList>
    </citation>
    <scope>NUCLEOTIDE SEQUENCE [LARGE SCALE GENOMIC DNA]</scope>
    <source>
        <strain evidence="9">W-2</strain>
    </source>
</reference>
<protein>
    <recommendedName>
        <fullName evidence="5">Release factor glutamine methyltransferase</fullName>
        <shortName evidence="5">RF MTase</shortName>
        <ecNumber evidence="5">2.1.1.297</ecNumber>
    </recommendedName>
    <alternativeName>
        <fullName evidence="5">N5-glutamine methyltransferase PrmC</fullName>
    </alternativeName>
    <alternativeName>
        <fullName evidence="5">Protein-(glutamine-N5) MTase PrmC</fullName>
    </alternativeName>
    <alternativeName>
        <fullName evidence="5">Protein-glutamine N-methyltransferase PrmC</fullName>
    </alternativeName>
</protein>
<evidence type="ECO:0000259" key="7">
    <source>
        <dbReference type="Pfam" id="PF17827"/>
    </source>
</evidence>
<dbReference type="PROSITE" id="PS00092">
    <property type="entry name" value="N6_MTASE"/>
    <property type="match status" value="1"/>
</dbReference>
<dbReference type="Pfam" id="PF17827">
    <property type="entry name" value="PrmC_N"/>
    <property type="match status" value="1"/>
</dbReference>
<evidence type="ECO:0000313" key="9">
    <source>
        <dbReference type="Proteomes" id="UP000078290"/>
    </source>
</evidence>
<dbReference type="HAMAP" id="MF_02126">
    <property type="entry name" value="RF_methyltr_PrmC"/>
    <property type="match status" value="1"/>
</dbReference>
<dbReference type="OrthoDB" id="9800643at2"/>
<evidence type="ECO:0000256" key="1">
    <source>
        <dbReference type="ARBA" id="ARBA00022603"/>
    </source>
</evidence>
<feature type="binding site" evidence="5">
    <location>
        <position position="148"/>
    </location>
    <ligand>
        <name>S-adenosyl-L-methionine</name>
        <dbReference type="ChEBI" id="CHEBI:59789"/>
    </ligand>
</feature>
<evidence type="ECO:0000313" key="8">
    <source>
        <dbReference type="EMBL" id="OAT71717.1"/>
    </source>
</evidence>
<dbReference type="Gene3D" id="1.10.8.10">
    <property type="entry name" value="DNA helicase RuvA subunit, C-terminal domain"/>
    <property type="match status" value="1"/>
</dbReference>
<dbReference type="InterPro" id="IPR040758">
    <property type="entry name" value="PrmC_N"/>
</dbReference>
<dbReference type="AlphaFoldDB" id="A0A1B7KNR1"/>
<accession>A0A1B7KNR1</accession>
<evidence type="ECO:0000256" key="5">
    <source>
        <dbReference type="HAMAP-Rule" id="MF_02126"/>
    </source>
</evidence>
<dbReference type="EC" id="2.1.1.297" evidence="5"/>
<feature type="domain" description="Methyltransferase small" evidence="6">
    <location>
        <begin position="112"/>
        <end position="196"/>
    </location>
</feature>
<dbReference type="GO" id="GO:0102559">
    <property type="term" value="F:peptide chain release factor N(5)-glutamine methyltransferase activity"/>
    <property type="evidence" value="ECO:0007669"/>
    <property type="project" value="UniProtKB-EC"/>
</dbReference>
<organism evidence="8 9">
    <name type="scientific">Parageobacillus thermoglucosidasius</name>
    <name type="common">Geobacillus thermoglucosidasius</name>
    <dbReference type="NCBI Taxonomy" id="1426"/>
    <lineage>
        <taxon>Bacteria</taxon>
        <taxon>Bacillati</taxon>
        <taxon>Bacillota</taxon>
        <taxon>Bacilli</taxon>
        <taxon>Bacillales</taxon>
        <taxon>Anoxybacillaceae</taxon>
        <taxon>Parageobacillus</taxon>
    </lineage>
</organism>
<dbReference type="Proteomes" id="UP000078290">
    <property type="component" value="Unassembled WGS sequence"/>
</dbReference>
<dbReference type="PANTHER" id="PTHR18895">
    <property type="entry name" value="HEMK METHYLTRANSFERASE"/>
    <property type="match status" value="1"/>
</dbReference>
<dbReference type="RefSeq" id="WP_064552801.1">
    <property type="nucleotide sequence ID" value="NZ_LXMA01000041.1"/>
</dbReference>
<evidence type="ECO:0000256" key="3">
    <source>
        <dbReference type="ARBA" id="ARBA00022691"/>
    </source>
</evidence>
<dbReference type="Gene3D" id="3.40.50.150">
    <property type="entry name" value="Vaccinia Virus protein VP39"/>
    <property type="match status" value="1"/>
</dbReference>
<comment type="caution">
    <text evidence="5">Lacks conserved residue(s) required for the propagation of feature annotation.</text>
</comment>
<comment type="similarity">
    <text evidence="5">Belongs to the protein N5-glutamine methyltransferase family. PrmC subfamily.</text>
</comment>
<feature type="binding site" evidence="5">
    <location>
        <begin position="192"/>
        <end position="195"/>
    </location>
    <ligand>
        <name>substrate</name>
    </ligand>
</feature>
<dbReference type="InterPro" id="IPR029063">
    <property type="entry name" value="SAM-dependent_MTases_sf"/>
</dbReference>
<evidence type="ECO:0000256" key="2">
    <source>
        <dbReference type="ARBA" id="ARBA00022679"/>
    </source>
</evidence>
<keyword evidence="1 5" id="KW-0489">Methyltransferase</keyword>
<feature type="binding site" evidence="5">
    <location>
        <begin position="125"/>
        <end position="129"/>
    </location>
    <ligand>
        <name>S-adenosyl-L-methionine</name>
        <dbReference type="ChEBI" id="CHEBI:59789"/>
    </ligand>
</feature>
<dbReference type="Pfam" id="PF05175">
    <property type="entry name" value="MTS"/>
    <property type="match status" value="1"/>
</dbReference>
<feature type="binding site" evidence="5">
    <location>
        <position position="192"/>
    </location>
    <ligand>
        <name>S-adenosyl-L-methionine</name>
        <dbReference type="ChEBI" id="CHEBI:59789"/>
    </ligand>
</feature>
<dbReference type="InterPro" id="IPR002052">
    <property type="entry name" value="DNA_methylase_N6_adenine_CS"/>
</dbReference>
<sequence length="288" mass="32102">MNHKIYEVLAWASSFLKQYGKEERVAELLLCHHLRITRAQLLARLRDPIDENAHQSFEEDVRKHAYEHVPVQHLIGFEQFYGRPFLVNRDVLIPRPETEELVEGVLTRITQLFPRNTTIDVVDVGTGSGAIAITLALENPALSVAAIDISPEALQVAKQNAQRLGADVTFICGDLLRPLIEANRKVDVVVSNPPYIPEDEIASLSPVVKNHEPLRALAGGKDGLDFYRSFARELPFVLRERALVALEVGAGQGETVAAMLRKTFPHATVEVVFDINGKDRMVYVTLGK</sequence>
<comment type="function">
    <text evidence="5">Methylates the class 1 translation termination release factors RF1/PrfA and RF2/PrfB on the glutamine residue of the universally conserved GGQ motif.</text>
</comment>
<dbReference type="EMBL" id="LXMA01000041">
    <property type="protein sequence ID" value="OAT71717.1"/>
    <property type="molecule type" value="Genomic_DNA"/>
</dbReference>
<dbReference type="PANTHER" id="PTHR18895:SF74">
    <property type="entry name" value="MTRF1L RELEASE FACTOR GLUTAMINE METHYLTRANSFERASE"/>
    <property type="match status" value="1"/>
</dbReference>